<name>A0A0N4UGM5_DRAME</name>
<evidence type="ECO:0000313" key="1">
    <source>
        <dbReference type="EMBL" id="VDN59704.1"/>
    </source>
</evidence>
<protein>
    <submittedName>
        <fullName evidence="4">Peptidase A1 domain-containing protein</fullName>
    </submittedName>
</protein>
<evidence type="ECO:0000313" key="3">
    <source>
        <dbReference type="Proteomes" id="UP000274756"/>
    </source>
</evidence>
<proteinExistence type="predicted"/>
<evidence type="ECO:0000313" key="2">
    <source>
        <dbReference type="Proteomes" id="UP000038040"/>
    </source>
</evidence>
<dbReference type="WBParaSite" id="DME_0000665101-mRNA-1">
    <property type="protein sequence ID" value="DME_0000665101-mRNA-1"/>
    <property type="gene ID" value="DME_0000665101"/>
</dbReference>
<accession>A0A0N4UGM5</accession>
<evidence type="ECO:0000313" key="4">
    <source>
        <dbReference type="WBParaSite" id="DME_0000665101-mRNA-1"/>
    </source>
</evidence>
<reference evidence="1 3" key="2">
    <citation type="submission" date="2018-11" db="EMBL/GenBank/DDBJ databases">
        <authorList>
            <consortium name="Pathogen Informatics"/>
        </authorList>
    </citation>
    <scope>NUCLEOTIDE SEQUENCE [LARGE SCALE GENOMIC DNA]</scope>
</reference>
<dbReference type="AlphaFoldDB" id="A0A0N4UGM5"/>
<dbReference type="Proteomes" id="UP000038040">
    <property type="component" value="Unplaced"/>
</dbReference>
<organism evidence="2 4">
    <name type="scientific">Dracunculus medinensis</name>
    <name type="common">Guinea worm</name>
    <dbReference type="NCBI Taxonomy" id="318479"/>
    <lineage>
        <taxon>Eukaryota</taxon>
        <taxon>Metazoa</taxon>
        <taxon>Ecdysozoa</taxon>
        <taxon>Nematoda</taxon>
        <taxon>Chromadorea</taxon>
        <taxon>Rhabditida</taxon>
        <taxon>Spirurina</taxon>
        <taxon>Dracunculoidea</taxon>
        <taxon>Dracunculidae</taxon>
        <taxon>Dracunculus</taxon>
    </lineage>
</organism>
<dbReference type="Proteomes" id="UP000274756">
    <property type="component" value="Unassembled WGS sequence"/>
</dbReference>
<keyword evidence="3" id="KW-1185">Reference proteome</keyword>
<gene>
    <name evidence="1" type="ORF">DME_LOCUS9677</name>
</gene>
<reference evidence="4" key="1">
    <citation type="submission" date="2017-02" db="UniProtKB">
        <authorList>
            <consortium name="WormBaseParasite"/>
        </authorList>
    </citation>
    <scope>IDENTIFICATION</scope>
</reference>
<dbReference type="OrthoDB" id="5861060at2759"/>
<dbReference type="EMBL" id="UYYG01001188">
    <property type="protein sequence ID" value="VDN59704.1"/>
    <property type="molecule type" value="Genomic_DNA"/>
</dbReference>
<sequence length="117" mass="12621">MWKRDMNSPNDHKLTWLEGSHDQEGGAFMVRLDHCTLGQVDPCGIPESGFANSVIFALGDSVRASLIIGTGVCQGCPKFQYTGNSDAIDCFPMCVCVCAIHIASIPLAILITIKVHI</sequence>